<feature type="chain" id="PRO_5032322920" evidence="5">
    <location>
        <begin position="44"/>
        <end position="953"/>
    </location>
</feature>
<feature type="compositionally biased region" description="Low complexity" evidence="3">
    <location>
        <begin position="283"/>
        <end position="292"/>
    </location>
</feature>
<keyword evidence="4" id="KW-0812">Transmembrane</keyword>
<feature type="signal peptide" evidence="5">
    <location>
        <begin position="1"/>
        <end position="43"/>
    </location>
</feature>
<dbReference type="PANTHER" id="PTHR10858">
    <property type="entry name" value="DEOXYRIBONUCLEASE II"/>
    <property type="match status" value="1"/>
</dbReference>
<feature type="region of interest" description="Disordered" evidence="3">
    <location>
        <begin position="43"/>
        <end position="68"/>
    </location>
</feature>
<comment type="similarity">
    <text evidence="1">Belongs to the DNase II family.</text>
</comment>
<feature type="transmembrane region" description="Helical" evidence="4">
    <location>
        <begin position="817"/>
        <end position="840"/>
    </location>
</feature>
<evidence type="ECO:0000256" key="3">
    <source>
        <dbReference type="SAM" id="MobiDB-lite"/>
    </source>
</evidence>
<feature type="transmembrane region" description="Helical" evidence="4">
    <location>
        <begin position="852"/>
        <end position="868"/>
    </location>
</feature>
<evidence type="ECO:0000256" key="2">
    <source>
        <dbReference type="ARBA" id="ARBA00022801"/>
    </source>
</evidence>
<feature type="compositionally biased region" description="Low complexity" evidence="3">
    <location>
        <begin position="216"/>
        <end position="227"/>
    </location>
</feature>
<feature type="compositionally biased region" description="Basic and acidic residues" evidence="3">
    <location>
        <begin position="744"/>
        <end position="753"/>
    </location>
</feature>
<name>A0A836C5K4_9CHLO</name>
<gene>
    <name evidence="6" type="ORF">HYH03_002093</name>
</gene>
<keyword evidence="7" id="KW-1185">Reference proteome</keyword>
<feature type="region of interest" description="Disordered" evidence="3">
    <location>
        <begin position="369"/>
        <end position="395"/>
    </location>
</feature>
<dbReference type="OrthoDB" id="541546at2759"/>
<feature type="transmembrane region" description="Helical" evidence="4">
    <location>
        <begin position="874"/>
        <end position="891"/>
    </location>
</feature>
<comment type="caution">
    <text evidence="6">The sequence shown here is derived from an EMBL/GenBank/DDBJ whole genome shotgun (WGS) entry which is preliminary data.</text>
</comment>
<keyword evidence="4" id="KW-1133">Transmembrane helix</keyword>
<evidence type="ECO:0000313" key="6">
    <source>
        <dbReference type="EMBL" id="KAG2499797.1"/>
    </source>
</evidence>
<feature type="region of interest" description="Disordered" evidence="3">
    <location>
        <begin position="651"/>
        <end position="787"/>
    </location>
</feature>
<keyword evidence="4" id="KW-0472">Membrane</keyword>
<dbReference type="AlphaFoldDB" id="A0A836C5K4"/>
<dbReference type="Proteomes" id="UP000612055">
    <property type="component" value="Unassembled WGS sequence"/>
</dbReference>
<dbReference type="InterPro" id="IPR004947">
    <property type="entry name" value="DNase_II"/>
</dbReference>
<organism evidence="6 7">
    <name type="scientific">Edaphochlamys debaryana</name>
    <dbReference type="NCBI Taxonomy" id="47281"/>
    <lineage>
        <taxon>Eukaryota</taxon>
        <taxon>Viridiplantae</taxon>
        <taxon>Chlorophyta</taxon>
        <taxon>core chlorophytes</taxon>
        <taxon>Chlorophyceae</taxon>
        <taxon>CS clade</taxon>
        <taxon>Chlamydomonadales</taxon>
        <taxon>Chlamydomonadales incertae sedis</taxon>
        <taxon>Edaphochlamys</taxon>
    </lineage>
</organism>
<protein>
    <submittedName>
        <fullName evidence="6">Uncharacterized protein</fullName>
    </submittedName>
</protein>
<feature type="compositionally biased region" description="Low complexity" evidence="3">
    <location>
        <begin position="756"/>
        <end position="781"/>
    </location>
</feature>
<dbReference type="EMBL" id="JAEHOE010000005">
    <property type="protein sequence ID" value="KAG2499797.1"/>
    <property type="molecule type" value="Genomic_DNA"/>
</dbReference>
<proteinExistence type="inferred from homology"/>
<dbReference type="GO" id="GO:0004531">
    <property type="term" value="F:deoxyribonuclease II activity"/>
    <property type="evidence" value="ECO:0007669"/>
    <property type="project" value="InterPro"/>
</dbReference>
<feature type="transmembrane region" description="Helical" evidence="4">
    <location>
        <begin position="898"/>
        <end position="920"/>
    </location>
</feature>
<dbReference type="PANTHER" id="PTHR10858:SF23">
    <property type="entry name" value="DEOXYRIBONUCLEASE II"/>
    <property type="match status" value="1"/>
</dbReference>
<keyword evidence="2" id="KW-0378">Hydrolase</keyword>
<feature type="compositionally biased region" description="Pro residues" evidence="3">
    <location>
        <begin position="46"/>
        <end position="58"/>
    </location>
</feature>
<feature type="region of interest" description="Disordered" evidence="3">
    <location>
        <begin position="259"/>
        <end position="301"/>
    </location>
</feature>
<accession>A0A836C5K4</accession>
<keyword evidence="5" id="KW-0732">Signal</keyword>
<reference evidence="6" key="1">
    <citation type="journal article" date="2020" name="bioRxiv">
        <title>Comparative genomics of Chlamydomonas.</title>
        <authorList>
            <person name="Craig R.J."/>
            <person name="Hasan A.R."/>
            <person name="Ness R.W."/>
            <person name="Keightley P.D."/>
        </authorList>
    </citation>
    <scope>NUCLEOTIDE SEQUENCE</scope>
    <source>
        <strain evidence="6">CCAP 11/70</strain>
    </source>
</reference>
<feature type="region of interest" description="Disordered" evidence="3">
    <location>
        <begin position="203"/>
        <end position="236"/>
    </location>
</feature>
<feature type="compositionally biased region" description="Low complexity" evidence="3">
    <location>
        <begin position="715"/>
        <end position="736"/>
    </location>
</feature>
<evidence type="ECO:0000256" key="4">
    <source>
        <dbReference type="SAM" id="Phobius"/>
    </source>
</evidence>
<sequence length="953" mass="96349">MSTSRSRRPRPQRQRGLREAAALLPLLPTLLLLLLPIPSKTASAPGPTPTLGPGPGPEPRAGSGPRWPRCVGRGGAAVDWWLLLKEPNGESAVYTDSVALGPEGGAGAGGGGGGGGGGEGAAEGGGGCPWTLGLGVNDPAGPLRATLAAAGEAAAANGSGPVADTGFAFYNDADPEGVEHWGYAHSKGALLLGADGGAWVTHSFPRYPGRPPRQPAPASGAQPGPRADPAARPTAGPQHLLARGLAARRPATWAQLAGAWAEGEDGREGEGVSTPSTASHVPGAATAGKGASSIGGGAAASDAVGNWDEVQRPQTVYGQHALCLTLPYESLAAVAESLLVAGAYVYDAVLPDEIAAAYDAVVQLVQQSAGADPDPARPAPGRGAAGGPGAQNVSRRDLETAGGGAWLHVTKSQNFTQPFHEQVLEPLLGLPMAWETWRVGPTLPSLCPPAAPLATLNVRKVALPPACTAPTLPSALHRAGEGWARAGPKAGADLDLDLDLVLDSDSGASWDSLKDHSKWGFSTAGATGGPRQHPKASAASASAITDSVSRPHQQLLPGRRLGPHQAGSTQGFQSGRGPGLAPAAAPGPGPAAPNATATVTCFGDLNRQPSQRFRGGGFVCTGHAGLWRAVAGLAAELEPLSSAAGPGLAARRPLLAPLPRPTTQRRSPQPQRQRLTASAQAAAGSGPTQLPGGGGGGDAQQPSEPPSERPTGGELTAAAPSTAAATGPATPAALSGVGDAVGSKADRPGRPPPERAAPSADATPAVAPPARRGPQRQSPPADSDTPQRRCVSVILQLFAGVIAACIEVFPPSSSNTFAFGITLATLFSLSFVVTAAWMVWPELRSHPVRETFIGGLALGAGVALTAVTKSLWGALWASALCIACAVVACLWPRHREMILATALYALPCFVCLGAVMVMAANRLTAQSQQQRRPLGVAWMSAAPVHIWSCVRGK</sequence>
<feature type="region of interest" description="Disordered" evidence="3">
    <location>
        <begin position="523"/>
        <end position="592"/>
    </location>
</feature>
<evidence type="ECO:0000256" key="1">
    <source>
        <dbReference type="ARBA" id="ARBA00007527"/>
    </source>
</evidence>
<evidence type="ECO:0000313" key="7">
    <source>
        <dbReference type="Proteomes" id="UP000612055"/>
    </source>
</evidence>
<feature type="compositionally biased region" description="Low complexity" evidence="3">
    <location>
        <begin position="651"/>
        <end position="676"/>
    </location>
</feature>
<dbReference type="Pfam" id="PF03265">
    <property type="entry name" value="DNase_II"/>
    <property type="match status" value="2"/>
</dbReference>
<evidence type="ECO:0000256" key="5">
    <source>
        <dbReference type="SAM" id="SignalP"/>
    </source>
</evidence>